<dbReference type="InterPro" id="IPR036508">
    <property type="entry name" value="Chitin-bd_dom_sf"/>
</dbReference>
<keyword evidence="3" id="KW-0677">Repeat</keyword>
<evidence type="ECO:0000313" key="9">
    <source>
        <dbReference type="RefSeq" id="XP_017778557.1"/>
    </source>
</evidence>
<organism evidence="8 9">
    <name type="scientific">Nicrophorus vespilloides</name>
    <name type="common">Boreal carrion beetle</name>
    <dbReference type="NCBI Taxonomy" id="110193"/>
    <lineage>
        <taxon>Eukaryota</taxon>
        <taxon>Metazoa</taxon>
        <taxon>Ecdysozoa</taxon>
        <taxon>Arthropoda</taxon>
        <taxon>Hexapoda</taxon>
        <taxon>Insecta</taxon>
        <taxon>Pterygota</taxon>
        <taxon>Neoptera</taxon>
        <taxon>Endopterygota</taxon>
        <taxon>Coleoptera</taxon>
        <taxon>Polyphaga</taxon>
        <taxon>Staphyliniformia</taxon>
        <taxon>Silphidae</taxon>
        <taxon>Nicrophorinae</taxon>
        <taxon>Nicrophorus</taxon>
    </lineage>
</organism>
<dbReference type="PANTHER" id="PTHR23301:SF0">
    <property type="entry name" value="CHITIN-BINDING TYPE-2 DOMAIN-CONTAINING PROTEIN-RELATED"/>
    <property type="match status" value="1"/>
</dbReference>
<evidence type="ECO:0000256" key="5">
    <source>
        <dbReference type="ARBA" id="ARBA00023180"/>
    </source>
</evidence>
<dbReference type="PANTHER" id="PTHR23301">
    <property type="entry name" value="CHITIN BINDING PERITROPHIN-A"/>
    <property type="match status" value="1"/>
</dbReference>
<name>A0ABM1MVF7_NICVS</name>
<feature type="domain" description="Chitin-binding type-2" evidence="7">
    <location>
        <begin position="320"/>
        <end position="377"/>
    </location>
</feature>
<dbReference type="InterPro" id="IPR051940">
    <property type="entry name" value="Chitin_bind-dev_reg"/>
</dbReference>
<dbReference type="Proteomes" id="UP000695000">
    <property type="component" value="Unplaced"/>
</dbReference>
<evidence type="ECO:0000256" key="2">
    <source>
        <dbReference type="ARBA" id="ARBA00022729"/>
    </source>
</evidence>
<evidence type="ECO:0000256" key="4">
    <source>
        <dbReference type="ARBA" id="ARBA00023157"/>
    </source>
</evidence>
<dbReference type="SUPFAM" id="SSF57625">
    <property type="entry name" value="Invertebrate chitin-binding proteins"/>
    <property type="match status" value="4"/>
</dbReference>
<dbReference type="PROSITE" id="PS50940">
    <property type="entry name" value="CHIT_BIND_II"/>
    <property type="match status" value="4"/>
</dbReference>
<reference evidence="9" key="1">
    <citation type="submission" date="2025-08" db="UniProtKB">
        <authorList>
            <consortium name="RefSeq"/>
        </authorList>
    </citation>
    <scope>IDENTIFICATION</scope>
    <source>
        <tissue evidence="9">Whole Larva</tissue>
    </source>
</reference>
<keyword evidence="1" id="KW-0147">Chitin-binding</keyword>
<protein>
    <submittedName>
        <fullName evidence="9">Probable chitinase 3</fullName>
    </submittedName>
</protein>
<feature type="domain" description="Chitin-binding type-2" evidence="7">
    <location>
        <begin position="60"/>
        <end position="113"/>
    </location>
</feature>
<feature type="chain" id="PRO_5045703551" evidence="6">
    <location>
        <begin position="17"/>
        <end position="388"/>
    </location>
</feature>
<evidence type="ECO:0000256" key="3">
    <source>
        <dbReference type="ARBA" id="ARBA00022737"/>
    </source>
</evidence>
<accession>A0ABM1MVF7</accession>
<evidence type="ECO:0000256" key="6">
    <source>
        <dbReference type="SAM" id="SignalP"/>
    </source>
</evidence>
<keyword evidence="8" id="KW-1185">Reference proteome</keyword>
<dbReference type="GeneID" id="108564132"/>
<dbReference type="SMART" id="SM00494">
    <property type="entry name" value="ChtBD2"/>
    <property type="match status" value="4"/>
</dbReference>
<dbReference type="Pfam" id="PF01607">
    <property type="entry name" value="CBM_14"/>
    <property type="match status" value="4"/>
</dbReference>
<feature type="domain" description="Chitin-binding type-2" evidence="7">
    <location>
        <begin position="188"/>
        <end position="242"/>
    </location>
</feature>
<dbReference type="Gene3D" id="2.170.140.10">
    <property type="entry name" value="Chitin binding domain"/>
    <property type="match status" value="3"/>
</dbReference>
<gene>
    <name evidence="9" type="primary">LOC108564132</name>
</gene>
<feature type="domain" description="Chitin-binding type-2" evidence="7">
    <location>
        <begin position="251"/>
        <end position="307"/>
    </location>
</feature>
<keyword evidence="2 6" id="KW-0732">Signal</keyword>
<proteinExistence type="predicted"/>
<evidence type="ECO:0000313" key="8">
    <source>
        <dbReference type="Proteomes" id="UP000695000"/>
    </source>
</evidence>
<feature type="signal peptide" evidence="6">
    <location>
        <begin position="1"/>
        <end position="16"/>
    </location>
</feature>
<keyword evidence="4" id="KW-1015">Disulfide bond</keyword>
<dbReference type="InterPro" id="IPR002557">
    <property type="entry name" value="Chitin-bd_dom"/>
</dbReference>
<evidence type="ECO:0000259" key="7">
    <source>
        <dbReference type="PROSITE" id="PS50940"/>
    </source>
</evidence>
<keyword evidence="5" id="KW-0325">Glycoprotein</keyword>
<dbReference type="RefSeq" id="XP_017778557.1">
    <property type="nucleotide sequence ID" value="XM_017923068.1"/>
</dbReference>
<evidence type="ECO:0000256" key="1">
    <source>
        <dbReference type="ARBA" id="ARBA00022669"/>
    </source>
</evidence>
<sequence length="388" mass="43533">MRYALLFLVVGAVVFAAEEGLQNVYQNNPFLNGNYQPVPPKYVPTYPPKVTTAPNLEDLSKYCLKPRGQFPSRWCNKFVNCWEGNAVEQFCPPTLAFGPLGYCDYAYNVDCRGKPTAPFPEQPPTSGIWPTDGSYVPPSTNHPPITIPTVKPPVTKPTLPPLTGTYRPWESTTPVTLPTVPTHNPYLKKYCLKPRGQFPGTSCDKYVNCWDDFVIEQECPNGLHFNAYRSYCDYPLSAKCGAKIDPKIAIEEVCPKENGSFRNRTNCANYYVCENNEVIGEFQCPSGFLFDDGLGICDSADKVNCAHSYSTGFNLRSANVDLCQYFPERTVFRLSEDCTNVIVCRQKGTEFVRCPMGLTYDSVADKCLPPNPERCSTYYKTETKYGSF</sequence>